<dbReference type="EMBL" id="CM023483">
    <property type="protein sequence ID" value="KAH6936424.1"/>
    <property type="molecule type" value="Genomic_DNA"/>
</dbReference>
<protein>
    <submittedName>
        <fullName evidence="1">Uncharacterized protein</fullName>
    </submittedName>
</protein>
<keyword evidence="2" id="KW-1185">Reference proteome</keyword>
<dbReference type="Proteomes" id="UP000821845">
    <property type="component" value="Chromosome 3"/>
</dbReference>
<organism evidence="1 2">
    <name type="scientific">Hyalomma asiaticum</name>
    <name type="common">Tick</name>
    <dbReference type="NCBI Taxonomy" id="266040"/>
    <lineage>
        <taxon>Eukaryota</taxon>
        <taxon>Metazoa</taxon>
        <taxon>Ecdysozoa</taxon>
        <taxon>Arthropoda</taxon>
        <taxon>Chelicerata</taxon>
        <taxon>Arachnida</taxon>
        <taxon>Acari</taxon>
        <taxon>Parasitiformes</taxon>
        <taxon>Ixodida</taxon>
        <taxon>Ixodoidea</taxon>
        <taxon>Ixodidae</taxon>
        <taxon>Hyalomminae</taxon>
        <taxon>Hyalomma</taxon>
    </lineage>
</organism>
<reference evidence="1" key="1">
    <citation type="submission" date="2020-05" db="EMBL/GenBank/DDBJ databases">
        <title>Large-scale comparative analyses of tick genomes elucidate their genetic diversity and vector capacities.</title>
        <authorList>
            <person name="Jia N."/>
            <person name="Wang J."/>
            <person name="Shi W."/>
            <person name="Du L."/>
            <person name="Sun Y."/>
            <person name="Zhan W."/>
            <person name="Jiang J."/>
            <person name="Wang Q."/>
            <person name="Zhang B."/>
            <person name="Ji P."/>
            <person name="Sakyi L.B."/>
            <person name="Cui X."/>
            <person name="Yuan T."/>
            <person name="Jiang B."/>
            <person name="Yang W."/>
            <person name="Lam T.T.-Y."/>
            <person name="Chang Q."/>
            <person name="Ding S."/>
            <person name="Wang X."/>
            <person name="Zhu J."/>
            <person name="Ruan X."/>
            <person name="Zhao L."/>
            <person name="Wei J."/>
            <person name="Que T."/>
            <person name="Du C."/>
            <person name="Cheng J."/>
            <person name="Dai P."/>
            <person name="Han X."/>
            <person name="Huang E."/>
            <person name="Gao Y."/>
            <person name="Liu J."/>
            <person name="Shao H."/>
            <person name="Ye R."/>
            <person name="Li L."/>
            <person name="Wei W."/>
            <person name="Wang X."/>
            <person name="Wang C."/>
            <person name="Yang T."/>
            <person name="Huo Q."/>
            <person name="Li W."/>
            <person name="Guo W."/>
            <person name="Chen H."/>
            <person name="Zhou L."/>
            <person name="Ni X."/>
            <person name="Tian J."/>
            <person name="Zhou Y."/>
            <person name="Sheng Y."/>
            <person name="Liu T."/>
            <person name="Pan Y."/>
            <person name="Xia L."/>
            <person name="Li J."/>
            <person name="Zhao F."/>
            <person name="Cao W."/>
        </authorList>
    </citation>
    <scope>NUCLEOTIDE SEQUENCE</scope>
    <source>
        <strain evidence="1">Hyas-2018</strain>
    </source>
</reference>
<gene>
    <name evidence="1" type="ORF">HPB50_017066</name>
</gene>
<proteinExistence type="predicted"/>
<sequence>MAASKSKKKYLQAFLDSYTAEFPCLVTSRKGDKYGFCTTCACDVSVSHGGKADIKVHIASQKHQNYVRAADRQGNIGSFFQKSCEDSVIHTECLFKGFLVEHNLPLSLSDQAGPLFRKMFPKCEDAKRYGCGHRKTTAIVGEMAAHTGNTMVEALKRRAFTLAVDGSNNSGLQMYQSWRRTTSRNLETWKADCFVCRNSMERPPAERLGNLVLDAL</sequence>
<evidence type="ECO:0000313" key="2">
    <source>
        <dbReference type="Proteomes" id="UP000821845"/>
    </source>
</evidence>
<accession>A0ACB7SRM4</accession>
<name>A0ACB7SRM4_HYAAI</name>
<comment type="caution">
    <text evidence="1">The sequence shown here is derived from an EMBL/GenBank/DDBJ whole genome shotgun (WGS) entry which is preliminary data.</text>
</comment>
<evidence type="ECO:0000313" key="1">
    <source>
        <dbReference type="EMBL" id="KAH6936424.1"/>
    </source>
</evidence>